<evidence type="ECO:0000256" key="2">
    <source>
        <dbReference type="ARBA" id="ARBA00007688"/>
    </source>
</evidence>
<dbReference type="Gene3D" id="1.10.20.10">
    <property type="entry name" value="Histone, subunit A"/>
    <property type="match status" value="1"/>
</dbReference>
<evidence type="ECO:0000313" key="9">
    <source>
        <dbReference type="Proteomes" id="UP000594260"/>
    </source>
</evidence>
<comment type="subcellular location">
    <subcellularLocation>
        <location evidence="1">Nucleus</location>
    </subcellularLocation>
</comment>
<dbReference type="GeneID" id="111244887"/>
<evidence type="ECO:0000256" key="6">
    <source>
        <dbReference type="ARBA" id="ARBA00040091"/>
    </source>
</evidence>
<dbReference type="InParanoid" id="A0A7M7J8C5"/>
<dbReference type="RefSeq" id="XP_022648153.1">
    <property type="nucleotide sequence ID" value="XM_022792418.1"/>
</dbReference>
<sequence length="553" mass="62018">MQPQQFVLLGTTSVERWSEQLDLSLDADALTILTEDLNFRLRQLAHDASQHMRHSGRRRITPNDIDRALQWCNFGPSCGLGCRTSTEQTDYVQIDDMSVPIFKSIEVENALDVRLDLDVEPVLPACLSQWALVDGRAQPGVEIEYPEGQRKLDAFTSVHSEYLEQAVQAIMSDSDEATALIMDDLASNPNLAVLLPSLLNSISVGLRQYHHDPPRMFRLLGAFKALVNNDYLLMTSSASLQACLQILYYCLRESLAMEATETTDELTFRMKAAYVMQFFVEMNSNSTNRLEEEVTARCMNDCLTGNIDAMYGALFTLRLLGKGRLVLKELPALIAVIEPLEQLPAASAKACLARGFLHEFARQEIVQAQTAILHNERYEVDYSAIEQYLGPSIAAMLHPLSIGEFLFRPARSSPLAENDNSSDQLLGSFYEDSTQTVHSGSPKKQPRLKPSSSILRSQLIKRSPNAPCSSIYEAFEMSRLCGQRIRFNYGQPVVTMERPKPVTLHEVHAKTRAKFAAIVAKQHGLTPNKRLMMNRERRSWSAIMRSACVALVL</sequence>
<dbReference type="Proteomes" id="UP000594260">
    <property type="component" value="Unplaced"/>
</dbReference>
<dbReference type="InterPro" id="IPR037796">
    <property type="entry name" value="TAF6"/>
</dbReference>
<dbReference type="InterPro" id="IPR011442">
    <property type="entry name" value="TAF6_C"/>
</dbReference>
<keyword evidence="9" id="KW-1185">Reference proteome</keyword>
<dbReference type="CDD" id="cd08050">
    <property type="entry name" value="TAF6C"/>
    <property type="match status" value="1"/>
</dbReference>
<keyword evidence="5" id="KW-0539">Nucleus</keyword>
<dbReference type="InterPro" id="IPR009072">
    <property type="entry name" value="Histone-fold"/>
</dbReference>
<evidence type="ECO:0000313" key="8">
    <source>
        <dbReference type="EnsemblMetazoa" id="XP_022648154"/>
    </source>
</evidence>
<dbReference type="Pfam" id="PF07571">
    <property type="entry name" value="TAF6_C"/>
    <property type="match status" value="1"/>
</dbReference>
<dbReference type="InterPro" id="IPR046344">
    <property type="entry name" value="TAF6_C_sf"/>
</dbReference>
<protein>
    <recommendedName>
        <fullName evidence="6">Transcription initiation factor TFIID subunit 6</fullName>
    </recommendedName>
</protein>
<dbReference type="EnsemblMetazoa" id="XM_022792417">
    <property type="protein sequence ID" value="XP_022648152"/>
    <property type="gene ID" value="LOC111244887"/>
</dbReference>
<evidence type="ECO:0000256" key="4">
    <source>
        <dbReference type="ARBA" id="ARBA00023163"/>
    </source>
</evidence>
<dbReference type="KEGG" id="vde:111244887"/>
<dbReference type="SUPFAM" id="SSF47113">
    <property type="entry name" value="Histone-fold"/>
    <property type="match status" value="1"/>
</dbReference>
<dbReference type="GO" id="GO:0000124">
    <property type="term" value="C:SAGA complex"/>
    <property type="evidence" value="ECO:0007669"/>
    <property type="project" value="InterPro"/>
</dbReference>
<dbReference type="Gene3D" id="1.25.40.770">
    <property type="entry name" value="TAF6, C-terminal HEAT repeat domain"/>
    <property type="match status" value="1"/>
</dbReference>
<dbReference type="GO" id="GO:0046982">
    <property type="term" value="F:protein heterodimerization activity"/>
    <property type="evidence" value="ECO:0007669"/>
    <property type="project" value="InterPro"/>
</dbReference>
<evidence type="ECO:0000259" key="7">
    <source>
        <dbReference type="SMART" id="SM00803"/>
    </source>
</evidence>
<feature type="domain" description="TATA box binding protein associated factor (TAF) histone-like fold" evidence="7">
    <location>
        <begin position="7"/>
        <end position="70"/>
    </location>
</feature>
<dbReference type="GO" id="GO:0005669">
    <property type="term" value="C:transcription factor TFIID complex"/>
    <property type="evidence" value="ECO:0007669"/>
    <property type="project" value="InterPro"/>
</dbReference>
<dbReference type="PANTHER" id="PTHR10221">
    <property type="entry name" value="TRANSCRIPTION INITIATION FACTOR TFIID SUBUNIT 6"/>
    <property type="match status" value="1"/>
</dbReference>
<dbReference type="GO" id="GO:0051123">
    <property type="term" value="P:RNA polymerase II preinitiation complex assembly"/>
    <property type="evidence" value="ECO:0007669"/>
    <property type="project" value="TreeGrafter"/>
</dbReference>
<comment type="similarity">
    <text evidence="2">Belongs to the TAF6 family.</text>
</comment>
<keyword evidence="3" id="KW-0805">Transcription regulation</keyword>
<reference evidence="8" key="1">
    <citation type="submission" date="2021-01" db="UniProtKB">
        <authorList>
            <consortium name="EnsemblMetazoa"/>
        </authorList>
    </citation>
    <scope>IDENTIFICATION</scope>
</reference>
<dbReference type="GO" id="GO:0003713">
    <property type="term" value="F:transcription coactivator activity"/>
    <property type="evidence" value="ECO:0007669"/>
    <property type="project" value="TreeGrafter"/>
</dbReference>
<dbReference type="PANTHER" id="PTHR10221:SF9">
    <property type="entry name" value="TRANSCRIPTION INITIATION FACTOR TFIID SUBUNIT 6"/>
    <property type="match status" value="1"/>
</dbReference>
<proteinExistence type="inferred from homology"/>
<dbReference type="AlphaFoldDB" id="A0A7M7J8C5"/>
<organism evidence="8 9">
    <name type="scientific">Varroa destructor</name>
    <name type="common">Honeybee mite</name>
    <dbReference type="NCBI Taxonomy" id="109461"/>
    <lineage>
        <taxon>Eukaryota</taxon>
        <taxon>Metazoa</taxon>
        <taxon>Ecdysozoa</taxon>
        <taxon>Arthropoda</taxon>
        <taxon>Chelicerata</taxon>
        <taxon>Arachnida</taxon>
        <taxon>Acari</taxon>
        <taxon>Parasitiformes</taxon>
        <taxon>Mesostigmata</taxon>
        <taxon>Gamasina</taxon>
        <taxon>Dermanyssoidea</taxon>
        <taxon>Varroidae</taxon>
        <taxon>Varroa</taxon>
    </lineage>
</organism>
<accession>A0A7M7J8C5</accession>
<dbReference type="EnsemblMetazoa" id="XM_022792419">
    <property type="protein sequence ID" value="XP_022648154"/>
    <property type="gene ID" value="LOC111244887"/>
</dbReference>
<evidence type="ECO:0000256" key="3">
    <source>
        <dbReference type="ARBA" id="ARBA00023015"/>
    </source>
</evidence>
<evidence type="ECO:0000256" key="1">
    <source>
        <dbReference type="ARBA" id="ARBA00004123"/>
    </source>
</evidence>
<dbReference type="Pfam" id="PF02969">
    <property type="entry name" value="TAF"/>
    <property type="match status" value="1"/>
</dbReference>
<dbReference type="GO" id="GO:0046695">
    <property type="term" value="C:SLIK (SAGA-like) complex"/>
    <property type="evidence" value="ECO:0007669"/>
    <property type="project" value="InterPro"/>
</dbReference>
<keyword evidence="4" id="KW-0804">Transcription</keyword>
<dbReference type="InterPro" id="IPR004823">
    <property type="entry name" value="TAF_TATA-bd_Histone-like_dom"/>
</dbReference>
<dbReference type="SMART" id="SM00803">
    <property type="entry name" value="TAF"/>
    <property type="match status" value="1"/>
</dbReference>
<name>A0A7M7J8C5_VARDE</name>
<dbReference type="EnsemblMetazoa" id="XM_022792418">
    <property type="protein sequence ID" value="XP_022648153"/>
    <property type="gene ID" value="LOC111244887"/>
</dbReference>
<dbReference type="RefSeq" id="XP_022648152.1">
    <property type="nucleotide sequence ID" value="XM_022792417.1"/>
</dbReference>
<evidence type="ECO:0000256" key="5">
    <source>
        <dbReference type="ARBA" id="ARBA00023242"/>
    </source>
</evidence>
<dbReference type="CDD" id="cd22932">
    <property type="entry name" value="HFD_TAF6L"/>
    <property type="match status" value="1"/>
</dbReference>
<dbReference type="GO" id="GO:0016251">
    <property type="term" value="F:RNA polymerase II general transcription initiation factor activity"/>
    <property type="evidence" value="ECO:0007669"/>
    <property type="project" value="InterPro"/>
</dbReference>
<dbReference type="RefSeq" id="XP_022648154.1">
    <property type="nucleotide sequence ID" value="XM_022792419.1"/>
</dbReference>